<evidence type="ECO:0000313" key="4">
    <source>
        <dbReference type="Proteomes" id="UP000464314"/>
    </source>
</evidence>
<dbReference type="RefSeq" id="WP_161838961.1">
    <property type="nucleotide sequence ID" value="NZ_CP048000.1"/>
</dbReference>
<evidence type="ECO:0000313" key="3">
    <source>
        <dbReference type="EMBL" id="QHQ62136.1"/>
    </source>
</evidence>
<sequence length="161" mass="19115">MSDCYISYGDIKRKIRNLKKVELKIRFHVMDFSESNNKYTLSKMNNTNLIWDDFFDLHESTSKSVKYPLKRLAKMNKDELKNIISEFYYGVYYQFYKDNGMLDMSFYDPDILAQLGLPFDADICAIKKRFRELAKIYHPDVGGDGTKFIELLEQFESLHIK</sequence>
<keyword evidence="1" id="KW-0235">DNA replication</keyword>
<evidence type="ECO:0000256" key="1">
    <source>
        <dbReference type="ARBA" id="ARBA00022705"/>
    </source>
</evidence>
<name>A0A6P1TQU9_9FIRM</name>
<accession>A0A6P1TQU9</accession>
<protein>
    <submittedName>
        <fullName evidence="3">J domain-containing protein</fullName>
    </submittedName>
</protein>
<dbReference type="EMBL" id="CP048000">
    <property type="protein sequence ID" value="QHQ62136.1"/>
    <property type="molecule type" value="Genomic_DNA"/>
</dbReference>
<dbReference type="CDD" id="cd06257">
    <property type="entry name" value="DnaJ"/>
    <property type="match status" value="1"/>
</dbReference>
<dbReference type="KEGG" id="anr:Ana3638_16230"/>
<dbReference type="Proteomes" id="UP000464314">
    <property type="component" value="Chromosome"/>
</dbReference>
<dbReference type="AlphaFoldDB" id="A0A6P1TQU9"/>
<gene>
    <name evidence="3" type="ORF">Ana3638_16230</name>
</gene>
<dbReference type="PROSITE" id="PS50076">
    <property type="entry name" value="DNAJ_2"/>
    <property type="match status" value="1"/>
</dbReference>
<dbReference type="InterPro" id="IPR001623">
    <property type="entry name" value="DnaJ_domain"/>
</dbReference>
<keyword evidence="4" id="KW-1185">Reference proteome</keyword>
<organism evidence="3 4">
    <name type="scientific">Anaerocolumna sedimenticola</name>
    <dbReference type="NCBI Taxonomy" id="2696063"/>
    <lineage>
        <taxon>Bacteria</taxon>
        <taxon>Bacillati</taxon>
        <taxon>Bacillota</taxon>
        <taxon>Clostridia</taxon>
        <taxon>Lachnospirales</taxon>
        <taxon>Lachnospiraceae</taxon>
        <taxon>Anaerocolumna</taxon>
    </lineage>
</organism>
<evidence type="ECO:0000259" key="2">
    <source>
        <dbReference type="PROSITE" id="PS50076"/>
    </source>
</evidence>
<dbReference type="Gene3D" id="1.10.287.110">
    <property type="entry name" value="DnaJ domain"/>
    <property type="match status" value="1"/>
</dbReference>
<proteinExistence type="predicted"/>
<dbReference type="InterPro" id="IPR036869">
    <property type="entry name" value="J_dom_sf"/>
</dbReference>
<feature type="domain" description="J" evidence="2">
    <location>
        <begin position="110"/>
        <end position="161"/>
    </location>
</feature>
<reference evidence="3 4" key="1">
    <citation type="submission" date="2020-01" db="EMBL/GenBank/DDBJ databases">
        <title>Genome analysis of Anaerocolumna sp. CBA3638.</title>
        <authorList>
            <person name="Kim J."/>
            <person name="Roh S.W."/>
        </authorList>
    </citation>
    <scope>NUCLEOTIDE SEQUENCE [LARGE SCALE GENOMIC DNA]</scope>
    <source>
        <strain evidence="3 4">CBA3638</strain>
    </source>
</reference>
<dbReference type="GO" id="GO:0006260">
    <property type="term" value="P:DNA replication"/>
    <property type="evidence" value="ECO:0007669"/>
    <property type="project" value="UniProtKB-KW"/>
</dbReference>
<dbReference type="SUPFAM" id="SSF46565">
    <property type="entry name" value="Chaperone J-domain"/>
    <property type="match status" value="1"/>
</dbReference>